<keyword evidence="15" id="KW-0539">Nucleus</keyword>
<feature type="domain" description="Inner centromere protein ARK-binding" evidence="20">
    <location>
        <begin position="893"/>
        <end position="945"/>
    </location>
</feature>
<dbReference type="PANTHER" id="PTHR22760:SF1">
    <property type="entry name" value="DOL-P-MAN:MAN(7)GLCNAC(2)-PP-DOL ALPHA-1,6-MANNOSYLTRANSFERASE"/>
    <property type="match status" value="1"/>
</dbReference>
<keyword evidence="7" id="KW-0963">Cytoplasm</keyword>
<dbReference type="Pfam" id="PF03941">
    <property type="entry name" value="INCENP_ARK-bind"/>
    <property type="match status" value="1"/>
</dbReference>
<evidence type="ECO:0000256" key="2">
    <source>
        <dbReference type="ARBA" id="ARBA00004186"/>
    </source>
</evidence>
<dbReference type="UniPathway" id="UPA00378"/>
<evidence type="ECO:0000313" key="22">
    <source>
        <dbReference type="Proteomes" id="UP000541610"/>
    </source>
</evidence>
<dbReference type="InterPro" id="IPR005635">
    <property type="entry name" value="Inner_centromere_prot_ARK-bd"/>
</dbReference>
<comment type="pathway">
    <text evidence="4">Protein modification; protein glycosylation.</text>
</comment>
<keyword evidence="13 18" id="KW-0472">Membrane</keyword>
<dbReference type="GO" id="GO:0005789">
    <property type="term" value="C:endoplasmic reticulum membrane"/>
    <property type="evidence" value="ECO:0007669"/>
    <property type="project" value="UniProtKB-SubCell"/>
</dbReference>
<protein>
    <recommendedName>
        <fullName evidence="18">Mannosyltransferase</fullName>
        <ecNumber evidence="18">2.4.1.-</ecNumber>
    </recommendedName>
</protein>
<feature type="compositionally biased region" description="Low complexity" evidence="19">
    <location>
        <begin position="679"/>
        <end position="689"/>
    </location>
</feature>
<feature type="region of interest" description="Disordered" evidence="19">
    <location>
        <begin position="876"/>
        <end position="901"/>
    </location>
</feature>
<evidence type="ECO:0000256" key="3">
    <source>
        <dbReference type="ARBA" id="ARBA00004477"/>
    </source>
</evidence>
<evidence type="ECO:0000256" key="17">
    <source>
        <dbReference type="ARBA" id="ARBA00048899"/>
    </source>
</evidence>
<keyword evidence="9" id="KW-0808">Transferase</keyword>
<feature type="transmembrane region" description="Helical" evidence="18">
    <location>
        <begin position="147"/>
        <end position="165"/>
    </location>
</feature>
<dbReference type="GO" id="GO:0052917">
    <property type="term" value="F:dol-P-Man:Man(7)GlcNAc(2)-PP-Dol alpha-1,6-mannosyltransferase activity"/>
    <property type="evidence" value="ECO:0007669"/>
    <property type="project" value="UniProtKB-EC"/>
</dbReference>
<dbReference type="GO" id="GO:0005819">
    <property type="term" value="C:spindle"/>
    <property type="evidence" value="ECO:0007669"/>
    <property type="project" value="UniProtKB-SubCell"/>
</dbReference>
<dbReference type="Proteomes" id="UP000541610">
    <property type="component" value="Unassembled WGS sequence"/>
</dbReference>
<evidence type="ECO:0000256" key="14">
    <source>
        <dbReference type="ARBA" id="ARBA00023212"/>
    </source>
</evidence>
<proteinExistence type="inferred from homology"/>
<feature type="transmembrane region" description="Helical" evidence="18">
    <location>
        <begin position="7"/>
        <end position="26"/>
    </location>
</feature>
<feature type="transmembrane region" description="Helical" evidence="18">
    <location>
        <begin position="93"/>
        <end position="112"/>
    </location>
</feature>
<evidence type="ECO:0000256" key="10">
    <source>
        <dbReference type="ARBA" id="ARBA00022692"/>
    </source>
</evidence>
<comment type="caution">
    <text evidence="21">The sequence shown here is derived from an EMBL/GenBank/DDBJ whole genome shotgun (WGS) entry which is preliminary data.</text>
</comment>
<dbReference type="Pfam" id="PF03901">
    <property type="entry name" value="Glyco_transf_22"/>
    <property type="match status" value="1"/>
</dbReference>
<gene>
    <name evidence="21" type="ORF">FOZ60_015566</name>
</gene>
<comment type="catalytic activity">
    <reaction evidence="17">
        <text>an alpha-D-Man-(1-&gt;2)-alpha-D-Man-(1-&gt;2)-alpha-D-Man-(1-&gt;3)-[alpha-D-Man-(1-&gt;2)-alpha-D-Man-(1-&gt;3)-alpha-D-Man-(1-&gt;6)]-beta-D-Man-(1-&gt;4)-beta-D-GlcNAc-(1-&gt;4)-alpha-D-GlcNAc-diphospho-di-trans,poly-cis-dolichol + a di-trans,poly-cis-dolichyl beta-D-mannosyl phosphate = an alpha-D-Man-(1-&gt;2)-alpha-D-Man-(1-&gt;2)-alpha-D-Man-(1-&gt;3)-[alpha-D-Man-(1-&gt;2)-alpha-D-Man-(1-&gt;3)-[alpha-D-Man-(1-&gt;6)]-alpha-D-Man-(1-&gt;6)]-beta-D-Man-(1-&gt;4)-beta-D-GlcNAc-(1-&gt;4)-alpha-D-GlcNAc-diphospho-di-trans,poly-cis-dolichol + a di-trans,poly-cis-dolichyl phosphate + H(+)</text>
        <dbReference type="Rhea" id="RHEA:29535"/>
        <dbReference type="Rhea" id="RHEA-COMP:19498"/>
        <dbReference type="Rhea" id="RHEA-COMP:19501"/>
        <dbReference type="Rhea" id="RHEA-COMP:19518"/>
        <dbReference type="Rhea" id="RHEA-COMP:19519"/>
        <dbReference type="ChEBI" id="CHEBI:15378"/>
        <dbReference type="ChEBI" id="CHEBI:57683"/>
        <dbReference type="ChEBI" id="CHEBI:58211"/>
        <dbReference type="ChEBI" id="CHEBI:132517"/>
        <dbReference type="ChEBI" id="CHEBI:132519"/>
        <dbReference type="EC" id="2.4.1.260"/>
    </reaction>
    <physiologicalReaction direction="left-to-right" evidence="17">
        <dbReference type="Rhea" id="RHEA:29536"/>
    </physiologicalReaction>
</comment>
<comment type="similarity">
    <text evidence="6">Belongs to the INCENP family.</text>
</comment>
<feature type="transmembrane region" description="Helical" evidence="18">
    <location>
        <begin position="212"/>
        <end position="233"/>
    </location>
</feature>
<feature type="compositionally biased region" description="Acidic residues" evidence="19">
    <location>
        <begin position="892"/>
        <end position="901"/>
    </location>
</feature>
<name>A0A7J6P7U2_PEROL</name>
<keyword evidence="10 18" id="KW-0812">Transmembrane</keyword>
<organism evidence="21 22">
    <name type="scientific">Perkinsus olseni</name>
    <name type="common">Perkinsus atlanticus</name>
    <dbReference type="NCBI Taxonomy" id="32597"/>
    <lineage>
        <taxon>Eukaryota</taxon>
        <taxon>Sar</taxon>
        <taxon>Alveolata</taxon>
        <taxon>Perkinsozoa</taxon>
        <taxon>Perkinsea</taxon>
        <taxon>Perkinsida</taxon>
        <taxon>Perkinsidae</taxon>
        <taxon>Perkinsus</taxon>
    </lineage>
</organism>
<dbReference type="OrthoDB" id="440937at2759"/>
<keyword evidence="12 18" id="KW-1133">Transmembrane helix</keyword>
<feature type="transmembrane region" description="Helical" evidence="18">
    <location>
        <begin position="336"/>
        <end position="356"/>
    </location>
</feature>
<comment type="subcellular location">
    <subcellularLocation>
        <location evidence="2">Cytoplasm</location>
        <location evidence="2">Cytoskeleton</location>
        <location evidence="2">Spindle</location>
    </subcellularLocation>
    <subcellularLocation>
        <location evidence="3 18">Endoplasmic reticulum membrane</location>
        <topology evidence="3 18">Multi-pass membrane protein</topology>
    </subcellularLocation>
    <subcellularLocation>
        <location evidence="1">Nucleus</location>
    </subcellularLocation>
</comment>
<evidence type="ECO:0000313" key="21">
    <source>
        <dbReference type="EMBL" id="KAF4691421.1"/>
    </source>
</evidence>
<feature type="region of interest" description="Disordered" evidence="19">
    <location>
        <begin position="640"/>
        <end position="691"/>
    </location>
</feature>
<keyword evidence="14" id="KW-0206">Cytoskeleton</keyword>
<dbReference type="GO" id="GO:0005634">
    <property type="term" value="C:nucleus"/>
    <property type="evidence" value="ECO:0007669"/>
    <property type="project" value="UniProtKB-SubCell"/>
</dbReference>
<dbReference type="EC" id="2.4.1.-" evidence="18"/>
<evidence type="ECO:0000256" key="19">
    <source>
        <dbReference type="SAM" id="MobiDB-lite"/>
    </source>
</evidence>
<dbReference type="GO" id="GO:0006487">
    <property type="term" value="P:protein N-linked glycosylation"/>
    <property type="evidence" value="ECO:0007669"/>
    <property type="project" value="TreeGrafter"/>
</dbReference>
<feature type="transmembrane region" description="Helical" evidence="18">
    <location>
        <begin position="64"/>
        <end position="81"/>
    </location>
</feature>
<evidence type="ECO:0000256" key="9">
    <source>
        <dbReference type="ARBA" id="ARBA00022679"/>
    </source>
</evidence>
<evidence type="ECO:0000256" key="5">
    <source>
        <dbReference type="ARBA" id="ARBA00007063"/>
    </source>
</evidence>
<comment type="function">
    <text evidence="16">Mannosyltransferase that operates in the biosynthetic pathway of dolichol-linked oligosaccharides, the glycan precursors employed in protein asparagine (N)-glycosylation. The assembly of dolichol-linked oligosaccharides begins on the cytosolic side of the endoplasmic reticulum membrane and finishes in its lumen. The sequential addition of sugars to dolichol pyrophosphate produces dolichol-linked oligosaccharides containing fourteen sugars, including two GlcNAcs, nine mannoses and three glucoses. Once assembled, the oligosaccharide is transferred from the lipid to nascent proteins by oligosaccharyltransferases. In the lumen of the endoplasmic reticulum, adds the eighth mannose residue in an alpha-1,6 linkage onto Man(7)GlcNAc(2)-PP-dolichol to produce Man(8)GlcNAc(2)-PP-dolichol.</text>
</comment>
<evidence type="ECO:0000259" key="20">
    <source>
        <dbReference type="Pfam" id="PF03941"/>
    </source>
</evidence>
<feature type="transmembrane region" description="Helical" evidence="18">
    <location>
        <begin position="391"/>
        <end position="410"/>
    </location>
</feature>
<evidence type="ECO:0000256" key="13">
    <source>
        <dbReference type="ARBA" id="ARBA00023136"/>
    </source>
</evidence>
<evidence type="ECO:0000256" key="12">
    <source>
        <dbReference type="ARBA" id="ARBA00022989"/>
    </source>
</evidence>
<feature type="compositionally biased region" description="Low complexity" evidence="19">
    <location>
        <begin position="649"/>
        <end position="666"/>
    </location>
</feature>
<evidence type="ECO:0000256" key="11">
    <source>
        <dbReference type="ARBA" id="ARBA00022824"/>
    </source>
</evidence>
<reference evidence="21 22" key="1">
    <citation type="submission" date="2020-04" db="EMBL/GenBank/DDBJ databases">
        <title>Perkinsus olseni comparative genomics.</title>
        <authorList>
            <person name="Bogema D.R."/>
        </authorList>
    </citation>
    <scope>NUCLEOTIDE SEQUENCE [LARGE SCALE GENOMIC DNA]</scope>
    <source>
        <strain evidence="21">00978-12</strain>
    </source>
</reference>
<evidence type="ECO:0000256" key="4">
    <source>
        <dbReference type="ARBA" id="ARBA00004922"/>
    </source>
</evidence>
<evidence type="ECO:0000256" key="7">
    <source>
        <dbReference type="ARBA" id="ARBA00022490"/>
    </source>
</evidence>
<comment type="similarity">
    <text evidence="5 18">Belongs to the glycosyltransferase 22 family.</text>
</comment>
<sequence>MSTAMDRIIDIYTTVVLVGLVLLAPYTKVEESFNMQAVHDFLYHGTDLQAYDHVEFPGVVPRTFLGSLVLAVSSWPTVRLMDLTMGHLQDNRILSLYVVRGTMAVIAAAALRRLRNACPASSKPALPVVITLCVTGCFHLSFYYTRLLPNSFGLILSTYSLALYIEGKTFTAMQVMTFTALVFRCDLLAISLALGIEVIAREVIQHSGGARTLITSVVVVKLSALKAAVYGVVLSIPLDTLMWQPGMVMWPEGWVFWFNAVENKSYLWGTQPWHWYLTNATIRGLGPLLLLLPLAALGPPVGASDKQVLPLLPLIMVWYVAPVSVLSLLPHKEIRFIFPSLLALAVVAACGAYRLLQYLSPQARRYGPEAYNSKAAKIMALMARNRVLRTCVLRSGLIGIAIVTVVLFGARAAASIYNYPSGYAMQQLSKVVMRSRPDGAILAGRDNPAHPLLLGRFNVSSALPVVVENAELAGRDASHSDKKFWVELIGEGDGLEGQCVIHVDVFSAMSGVSRFVHPINTICTVDETEGLQWTDRAAMSRYSFLMSERHDTPPSEGVRAPLLHPRIPPIHPPAPPFSDSYRMFGCLADAGDAGVAALESEMKKCMKEADQCLEDILSQIPSWLETRGVPIPMKPTVMTAPLLNPQGPPAASSSSSVPADSLCCSSVNDESEEDLSKGPATAAASSVPVPRSPGDKLLSIGNHSVFNLGDQSSCSAAAAAMIPNNDTQRSRVRDLASKFEVGYFPDASPVGVVDPPTPAWAKGRKSIAEMMESNDDNVSPIAGQKGGGMELDVKRAVESLPSEYEVSKVFSTPIPPAGSGQSDGSGNKREKRPINAALASSEDLGSGRKVLLSTTVSKNTAHHRITITGGKVKRLRSLDSPPRFDDQYPISEYDEDTDEHSEDARRKHIQGWSLEWKSMVLAQSNTDPDSIFGDRIPSCDIGQVFGDIVASGQLDPPNTQSFKDYIRINDKTGRRGSTGNWRFDELLDEEIYTYKQKMKQNIKAENVFVDCSPDAEVDGSVLDEESNICMP</sequence>
<dbReference type="AlphaFoldDB" id="A0A7J6P7U2"/>
<feature type="transmembrane region" description="Helical" evidence="18">
    <location>
        <begin position="177"/>
        <end position="200"/>
    </location>
</feature>
<dbReference type="InterPro" id="IPR005599">
    <property type="entry name" value="GPI_mannosylTrfase"/>
</dbReference>
<evidence type="ECO:0000256" key="8">
    <source>
        <dbReference type="ARBA" id="ARBA00022676"/>
    </source>
</evidence>
<feature type="region of interest" description="Disordered" evidence="19">
    <location>
        <begin position="809"/>
        <end position="830"/>
    </location>
</feature>
<keyword evidence="8 18" id="KW-0328">Glycosyltransferase</keyword>
<keyword evidence="11 18" id="KW-0256">Endoplasmic reticulum</keyword>
<evidence type="ECO:0000256" key="15">
    <source>
        <dbReference type="ARBA" id="ARBA00023242"/>
    </source>
</evidence>
<evidence type="ECO:0000256" key="6">
    <source>
        <dbReference type="ARBA" id="ARBA00010042"/>
    </source>
</evidence>
<accession>A0A7J6P7U2</accession>
<feature type="transmembrane region" description="Helical" evidence="18">
    <location>
        <begin position="273"/>
        <end position="296"/>
    </location>
</feature>
<feature type="transmembrane region" description="Helical" evidence="18">
    <location>
        <begin position="124"/>
        <end position="142"/>
    </location>
</feature>
<evidence type="ECO:0000256" key="18">
    <source>
        <dbReference type="RuleBase" id="RU363075"/>
    </source>
</evidence>
<dbReference type="EMBL" id="JABANP010000079">
    <property type="protein sequence ID" value="KAF4691421.1"/>
    <property type="molecule type" value="Genomic_DNA"/>
</dbReference>
<feature type="transmembrane region" description="Helical" evidence="18">
    <location>
        <begin position="308"/>
        <end position="330"/>
    </location>
</feature>
<evidence type="ECO:0000256" key="16">
    <source>
        <dbReference type="ARBA" id="ARBA00044721"/>
    </source>
</evidence>
<dbReference type="PANTHER" id="PTHR22760">
    <property type="entry name" value="GLYCOSYLTRANSFERASE"/>
    <property type="match status" value="1"/>
</dbReference>
<evidence type="ECO:0000256" key="1">
    <source>
        <dbReference type="ARBA" id="ARBA00004123"/>
    </source>
</evidence>